<proteinExistence type="inferred from homology"/>
<evidence type="ECO:0000256" key="3">
    <source>
        <dbReference type="ARBA" id="ARBA00005025"/>
    </source>
</evidence>
<organism evidence="19 20">
    <name type="scientific">Brassica napus</name>
    <name type="common">Rape</name>
    <dbReference type="NCBI Taxonomy" id="3708"/>
    <lineage>
        <taxon>Eukaryota</taxon>
        <taxon>Viridiplantae</taxon>
        <taxon>Streptophyta</taxon>
        <taxon>Embryophyta</taxon>
        <taxon>Tracheophyta</taxon>
        <taxon>Spermatophyta</taxon>
        <taxon>Magnoliopsida</taxon>
        <taxon>eudicotyledons</taxon>
        <taxon>Gunneridae</taxon>
        <taxon>Pentapetalae</taxon>
        <taxon>rosids</taxon>
        <taxon>malvids</taxon>
        <taxon>Brassicales</taxon>
        <taxon>Brassicaceae</taxon>
        <taxon>Brassiceae</taxon>
        <taxon>Brassica</taxon>
    </lineage>
</organism>
<sequence>SGLRTFTCLSSFLLQSSKHQTFDFVSSMAAISTSSPPSLRSLRSASSDSSPSLIPLTRVSFPAKTSHLSGNKSPNRDNETGKRTERIIRSVDKMVSDAPLTTPESKVKKHTISVFVGDESGMINRIAGVFARRGYNIESLAVGLNRDKALFTIVVSGTERVLQQVIEQLQKLVNVLKVEDISSEPQVERELMLVKVNAHPESRAQIMWLVDTFRARIVDIAEHALTIEVTGDPGKMIAVERNLRKFQIREIVRTGKIALRREKMGATAPFWRFSAASYPDLKEQAPASVLRGSKKGAVIPPTEKTTGGDVYPVEQASDLMVHRVLDAHWGLLTEEDTSGLRSHTLSLLVNDVPGVLNLVTGVFSRRGYNIQAFLAVGHAETEGISRITTVVPATDESVSKLVQQLYKLVDVHEVHDLTHMPFAERELMLIKIAVNAAARRDVLDIASIFRAKAVDVSDHTITLQLTGDLDKMVALQRLLEPYGICEVARTGRVALARESGVDSNYVVCGPHQTQALTEFMNEFDSSHCNLSDPFNGIWCDNSTGALTMLRLSACLSGKLKSNSSLFRLYHLRYLVLRQNNFTSATLPSEFGNLNSIPLVQNLKKLSFLNLNYNHFSGTLNPNSTSLFELHHLRYLGLGYNNFSSSIPSEIGNLNRLEVLALAFNDFFGQVPPTISNLTLLTQLYLYNNQLTGSLPLVGNLTNLSIAYFSDNHFSGTIPSSLFNMPFLSDLVLSGNHLTGSFIIPNSSAPSRLNYLFLGNNHFEGQIIEPILKLRNLTNLSDCGMNEFPNILKNLEKLEFIDFSNNRIKGKVPEWLWNLPRLDTVVVSYNLINGFEGPVEEVLVNSSLKILYLDNNYFEGAIPILPLSINMLDVRYNRFTGSVPLSICNCRSLTHLWLPYNNLTGPIPQCLSNLTILNLRKNNFEGSIPDAFYIGASLKTLDVGHNLLTGRLPRSLQNCSSLEFLVVDHNMIEDKFPFWLKALPNLQLRIFEIADNNFTGSLPPRYFVHWKASSITMNEDGGLYMLYGQFRSGRLYLTFVDTIDLQYKGLSMEQKMVLTSYATIDFSGNRIEGEIPESIGRVALARESGVDSNSYVACGPHQTQVLTEFMNEFDSSQCNLSDPYNGVWCDNSTGAVTMLRLQACLSGTLKPNSSLFRLHHLRYLALIQNNFISATIPSEFGNLSRLEALSLRNNSFVGQVPSSFNSLSLLSLSALSLAANHFYGTLNPKSTSLFELRHLRYLDLSQNNFTSSLPSEFGNLNRLEILALSSNDFFGQVPPTISNLTSLEELNLHHNQLTGSFSLVQNLTMLSVIAINHNHFSGAIPSSLFTMPFLSYLDMGDNDLTDSVEVYNSSSTLSRLEYLSLGNNHFEGKIIEPISKLISVKILDLSFLNTSSNLDIPINLEILLLRGCGIKEFPNILKILEKLENIDLSDNIIKGEVPEWLWKLPRLNTVFLSNNSFNGLEGPVDVLVNSSVKNLLMERNYFEGAVPILPLSINNFAATINRFTGRIPLSICNCRSLTHLWLPYNNLTGPIPQCLSNLTILNLRKNNLEGSILEAFYVGASLQTLDVGHNRLTGKLPRSLQNCSSLEFLAVDHNIIKDKFPFWLKALPNLQVLILSSNKFYGSISPPGQGPLGFPELRIFEIADNKFTGSLPPRYFVNWKASSLMMNEDGGLYMVYTKRTSGRLSYMDTEAIDLKYKGLSMKQGKVLTSYATIDFSGNRIEGQIPESIGLLKALIALNLSNNAFTGHIPLSFSNLGKLESLDLSRNQLSGTIPNGLGTLSFLAYINVSHNQLKGEIPQGTQITGQPKSSFAGNAGLCGLPLQETCFGTIAPPTQQPPEEEEGEEEEVLNWKCVAIGYGPGVLLGLTIAHLIATYKPEWLIKIIGLSMEHQWALTLYATIDFSENRIEGQIPESIGLLKALISLNLSNNAFTGHIPLSFSNLRKLESLDLSSNQLSGTIPSGLGSLSFLAYINVSHNQLKGEIPQGTQITGQAKSSFEGNAGLCGLPLQETCFGTDAPPTQQPKEEDQEEEQVLNWKGVVIGYVLGVLLGLAIAQAIASYKSEWLVKIIGPNKRLSL</sequence>
<keyword evidence="20" id="KW-1185">Reference proteome</keyword>
<keyword evidence="10" id="KW-0732">Signal</keyword>
<accession>A0ABQ8DLC6</accession>
<keyword evidence="14" id="KW-0675">Receptor</keyword>
<dbReference type="CDD" id="cd04878">
    <property type="entry name" value="ACT_AHAS"/>
    <property type="match status" value="2"/>
</dbReference>
<dbReference type="PRINTS" id="PR00019">
    <property type="entry name" value="LEURICHRPT"/>
</dbReference>
<evidence type="ECO:0000256" key="12">
    <source>
        <dbReference type="ARBA" id="ARBA00022989"/>
    </source>
</evidence>
<dbReference type="Gene3D" id="3.80.10.10">
    <property type="entry name" value="Ribonuclease Inhibitor"/>
    <property type="match status" value="9"/>
</dbReference>
<comment type="pathway">
    <text evidence="3">Amino-acid biosynthesis; L-valine biosynthesis; L-valine from pyruvate: step 1/4.</text>
</comment>
<evidence type="ECO:0000256" key="9">
    <source>
        <dbReference type="ARBA" id="ARBA00022692"/>
    </source>
</evidence>
<keyword evidence="8" id="KW-0433">Leucine-rich repeat</keyword>
<keyword evidence="9" id="KW-0812">Transmembrane</keyword>
<evidence type="ECO:0000256" key="11">
    <source>
        <dbReference type="ARBA" id="ARBA00022737"/>
    </source>
</evidence>
<keyword evidence="15" id="KW-0325">Glycoprotein</keyword>
<dbReference type="PROSITE" id="PS51450">
    <property type="entry name" value="LRR"/>
    <property type="match status" value="1"/>
</dbReference>
<keyword evidence="11" id="KW-0677">Repeat</keyword>
<keyword evidence="16" id="KW-0100">Branched-chain amino acid biosynthesis</keyword>
<dbReference type="InterPro" id="IPR039557">
    <property type="entry name" value="AHAS_ACT"/>
</dbReference>
<dbReference type="SUPFAM" id="SSF52058">
    <property type="entry name" value="L domain-like"/>
    <property type="match status" value="7"/>
</dbReference>
<dbReference type="Pfam" id="PF10369">
    <property type="entry name" value="ALS_ss_C"/>
    <property type="match status" value="2"/>
</dbReference>
<keyword evidence="13" id="KW-0472">Membrane</keyword>
<dbReference type="PROSITE" id="PS51671">
    <property type="entry name" value="ACT"/>
    <property type="match status" value="2"/>
</dbReference>
<dbReference type="InterPro" id="IPR032675">
    <property type="entry name" value="LRR_dom_sf"/>
</dbReference>
<keyword evidence="12" id="KW-1133">Transmembrane helix</keyword>
<dbReference type="Pfam" id="PF13855">
    <property type="entry name" value="LRR_8"/>
    <property type="match status" value="4"/>
</dbReference>
<evidence type="ECO:0000259" key="18">
    <source>
        <dbReference type="PROSITE" id="PS51671"/>
    </source>
</evidence>
<comment type="pathway">
    <text evidence="2">Amino-acid biosynthesis; L-isoleucine biosynthesis; L-isoleucine from 2-oxobutanoate: step 1/4.</text>
</comment>
<evidence type="ECO:0000256" key="10">
    <source>
        <dbReference type="ARBA" id="ARBA00022729"/>
    </source>
</evidence>
<protein>
    <recommendedName>
        <fullName evidence="18">ACT domain-containing protein</fullName>
    </recommendedName>
</protein>
<dbReference type="InterPro" id="IPR045865">
    <property type="entry name" value="ACT-like_dom_sf"/>
</dbReference>
<dbReference type="PANTHER" id="PTHR48061:SF46">
    <property type="entry name" value="LEUCINE-RICH REPEAT-CONTAINING N-TERMINAL PLANT-TYPE DOMAIN-CONTAINING PROTEIN"/>
    <property type="match status" value="1"/>
</dbReference>
<evidence type="ECO:0000313" key="20">
    <source>
        <dbReference type="Proteomes" id="UP000824890"/>
    </source>
</evidence>
<gene>
    <name evidence="19" type="ORF">HID58_015886</name>
</gene>
<dbReference type="InterPro" id="IPR004789">
    <property type="entry name" value="Acetalactate_synth_ssu"/>
</dbReference>
<feature type="compositionally biased region" description="Basic and acidic residues" evidence="17">
    <location>
        <begin position="74"/>
        <end position="85"/>
    </location>
</feature>
<keyword evidence="6" id="KW-1003">Cell membrane</keyword>
<keyword evidence="7" id="KW-0028">Amino-acid biosynthesis</keyword>
<reference evidence="19 20" key="1">
    <citation type="submission" date="2021-05" db="EMBL/GenBank/DDBJ databases">
        <title>Genome Assembly of Synthetic Allotetraploid Brassica napus Reveals Homoeologous Exchanges between Subgenomes.</title>
        <authorList>
            <person name="Davis J.T."/>
        </authorList>
    </citation>
    <scope>NUCLEOTIDE SEQUENCE [LARGE SCALE GENOMIC DNA]</scope>
    <source>
        <strain evidence="20">cv. Da-Ae</strain>
        <tissue evidence="19">Seedling</tissue>
    </source>
</reference>
<dbReference type="Proteomes" id="UP000824890">
    <property type="component" value="Unassembled WGS sequence"/>
</dbReference>
<dbReference type="InterPro" id="IPR019455">
    <property type="entry name" value="Acetolactate_synth_ssu_C"/>
</dbReference>
<evidence type="ECO:0000256" key="7">
    <source>
        <dbReference type="ARBA" id="ARBA00022605"/>
    </source>
</evidence>
<dbReference type="Gene3D" id="3.30.70.260">
    <property type="match status" value="2"/>
</dbReference>
<evidence type="ECO:0000256" key="4">
    <source>
        <dbReference type="ARBA" id="ARBA00006341"/>
    </source>
</evidence>
<dbReference type="Pfam" id="PF23598">
    <property type="entry name" value="LRR_14"/>
    <property type="match status" value="2"/>
</dbReference>
<dbReference type="SUPFAM" id="SSF55021">
    <property type="entry name" value="ACT-like"/>
    <property type="match status" value="4"/>
</dbReference>
<dbReference type="Pfam" id="PF00560">
    <property type="entry name" value="LRR_1"/>
    <property type="match status" value="4"/>
</dbReference>
<dbReference type="NCBIfam" id="TIGR00119">
    <property type="entry name" value="acolac_sm"/>
    <property type="match status" value="2"/>
</dbReference>
<dbReference type="Pfam" id="PF22629">
    <property type="entry name" value="ACT_AHAS_ss"/>
    <property type="match status" value="2"/>
</dbReference>
<comment type="similarity">
    <text evidence="4">Belongs to the acetolactate synthase small subunit family.</text>
</comment>
<dbReference type="InterPro" id="IPR055414">
    <property type="entry name" value="LRR_R13L4/SHOC2-like"/>
</dbReference>
<evidence type="ECO:0000256" key="15">
    <source>
        <dbReference type="ARBA" id="ARBA00023180"/>
    </source>
</evidence>
<evidence type="ECO:0000256" key="14">
    <source>
        <dbReference type="ARBA" id="ARBA00023170"/>
    </source>
</evidence>
<evidence type="ECO:0000256" key="8">
    <source>
        <dbReference type="ARBA" id="ARBA00022614"/>
    </source>
</evidence>
<feature type="domain" description="ACT" evidence="18">
    <location>
        <begin position="344"/>
        <end position="419"/>
    </location>
</feature>
<dbReference type="NCBIfam" id="NF008864">
    <property type="entry name" value="PRK11895.1"/>
    <property type="match status" value="2"/>
</dbReference>
<name>A0ABQ8DLC6_BRANA</name>
<dbReference type="EMBL" id="JAGKQM010000004">
    <property type="protein sequence ID" value="KAH0930159.1"/>
    <property type="molecule type" value="Genomic_DNA"/>
</dbReference>
<dbReference type="InterPro" id="IPR002912">
    <property type="entry name" value="ACT_dom"/>
</dbReference>
<comment type="subcellular location">
    <subcellularLocation>
        <location evidence="1">Cell membrane</location>
        <topology evidence="1">Single-pass type I membrane protein</topology>
    </subcellularLocation>
</comment>
<dbReference type="InterPro" id="IPR003591">
    <property type="entry name" value="Leu-rich_rpt_typical-subtyp"/>
</dbReference>
<feature type="non-terminal residue" evidence="19">
    <location>
        <position position="1"/>
    </location>
</feature>
<comment type="caution">
    <text evidence="19">The sequence shown here is derived from an EMBL/GenBank/DDBJ whole genome shotgun (WGS) entry which is preliminary data.</text>
</comment>
<feature type="compositionally biased region" description="Low complexity" evidence="17">
    <location>
        <begin position="33"/>
        <end position="57"/>
    </location>
</feature>
<dbReference type="InterPro" id="IPR027271">
    <property type="entry name" value="Acetolactate_synth/TF_NikR_C"/>
</dbReference>
<dbReference type="PANTHER" id="PTHR48061">
    <property type="entry name" value="LEUCINE-RICH REPEAT RECEPTOR PROTEIN KINASE EMS1-LIKE-RELATED"/>
    <property type="match status" value="1"/>
</dbReference>
<dbReference type="SMART" id="SM00365">
    <property type="entry name" value="LRR_SD22"/>
    <property type="match status" value="9"/>
</dbReference>
<comment type="similarity">
    <text evidence="5">Belongs to the RLP family.</text>
</comment>
<dbReference type="InterPro" id="IPR054480">
    <property type="entry name" value="AHAS_small-like_ACT"/>
</dbReference>
<dbReference type="InterPro" id="IPR046956">
    <property type="entry name" value="RLP23-like"/>
</dbReference>
<evidence type="ECO:0000256" key="13">
    <source>
        <dbReference type="ARBA" id="ARBA00023136"/>
    </source>
</evidence>
<feature type="domain" description="ACT" evidence="18">
    <location>
        <begin position="111"/>
        <end position="183"/>
    </location>
</feature>
<evidence type="ECO:0000256" key="6">
    <source>
        <dbReference type="ARBA" id="ARBA00022475"/>
    </source>
</evidence>
<dbReference type="SMART" id="SM00369">
    <property type="entry name" value="LRR_TYP"/>
    <property type="match status" value="17"/>
</dbReference>
<feature type="region of interest" description="Disordered" evidence="17">
    <location>
        <begin position="33"/>
        <end position="85"/>
    </location>
</feature>
<evidence type="ECO:0000256" key="1">
    <source>
        <dbReference type="ARBA" id="ARBA00004251"/>
    </source>
</evidence>
<dbReference type="InterPro" id="IPR001611">
    <property type="entry name" value="Leu-rich_rpt"/>
</dbReference>
<evidence type="ECO:0000256" key="16">
    <source>
        <dbReference type="ARBA" id="ARBA00023304"/>
    </source>
</evidence>
<evidence type="ECO:0000313" key="19">
    <source>
        <dbReference type="EMBL" id="KAH0930159.1"/>
    </source>
</evidence>
<dbReference type="Gene3D" id="3.30.70.1150">
    <property type="entry name" value="ACT-like. Chain A, domain 2"/>
    <property type="match status" value="2"/>
</dbReference>
<evidence type="ECO:0000256" key="5">
    <source>
        <dbReference type="ARBA" id="ARBA00009592"/>
    </source>
</evidence>
<evidence type="ECO:0000256" key="17">
    <source>
        <dbReference type="SAM" id="MobiDB-lite"/>
    </source>
</evidence>
<evidence type="ECO:0000256" key="2">
    <source>
        <dbReference type="ARBA" id="ARBA00004974"/>
    </source>
</evidence>